<feature type="region of interest" description="Disordered" evidence="5">
    <location>
        <begin position="177"/>
        <end position="202"/>
    </location>
</feature>
<feature type="compositionally biased region" description="Low complexity" evidence="5">
    <location>
        <begin position="140"/>
        <end position="153"/>
    </location>
</feature>
<evidence type="ECO:0000256" key="4">
    <source>
        <dbReference type="PROSITE-ProRule" id="PRU00449"/>
    </source>
</evidence>
<keyword evidence="3" id="KW-0862">Zinc</keyword>
<dbReference type="AlphaFoldDB" id="A0A9P3GM65"/>
<dbReference type="OrthoDB" id="431929at2759"/>
<evidence type="ECO:0000313" key="7">
    <source>
        <dbReference type="EMBL" id="GJE97922.1"/>
    </source>
</evidence>
<dbReference type="InterPro" id="IPR000058">
    <property type="entry name" value="Znf_AN1"/>
</dbReference>
<dbReference type="EMBL" id="BPQB01000079">
    <property type="protein sequence ID" value="GJE97922.1"/>
    <property type="molecule type" value="Genomic_DNA"/>
</dbReference>
<evidence type="ECO:0000256" key="3">
    <source>
        <dbReference type="ARBA" id="ARBA00022833"/>
    </source>
</evidence>
<proteinExistence type="predicted"/>
<evidence type="ECO:0000256" key="1">
    <source>
        <dbReference type="ARBA" id="ARBA00022723"/>
    </source>
</evidence>
<keyword evidence="8" id="KW-1185">Reference proteome</keyword>
<evidence type="ECO:0000256" key="5">
    <source>
        <dbReference type="SAM" id="MobiDB-lite"/>
    </source>
</evidence>
<feature type="domain" description="AN1-type" evidence="6">
    <location>
        <begin position="7"/>
        <end position="54"/>
    </location>
</feature>
<keyword evidence="1" id="KW-0479">Metal-binding</keyword>
<evidence type="ECO:0000256" key="2">
    <source>
        <dbReference type="ARBA" id="ARBA00022771"/>
    </source>
</evidence>
<reference evidence="7 8" key="1">
    <citation type="submission" date="2021-08" db="EMBL/GenBank/DDBJ databases">
        <title>Draft Genome Sequence of Phanerochaete sordida strain YK-624.</title>
        <authorList>
            <person name="Mori T."/>
            <person name="Dohra H."/>
            <person name="Suzuki T."/>
            <person name="Kawagishi H."/>
            <person name="Hirai H."/>
        </authorList>
    </citation>
    <scope>NUCLEOTIDE SEQUENCE [LARGE SCALE GENOMIC DNA]</scope>
    <source>
        <strain evidence="7 8">YK-624</strain>
    </source>
</reference>
<dbReference type="GO" id="GO:0005737">
    <property type="term" value="C:cytoplasm"/>
    <property type="evidence" value="ECO:0007669"/>
    <property type="project" value="TreeGrafter"/>
</dbReference>
<comment type="caution">
    <text evidence="7">The sequence shown here is derived from an EMBL/GenBank/DDBJ whole genome shotgun (WGS) entry which is preliminary data.</text>
</comment>
<dbReference type="PROSITE" id="PS51039">
    <property type="entry name" value="ZF_AN1"/>
    <property type="match status" value="1"/>
</dbReference>
<name>A0A9P3GM65_9APHY</name>
<feature type="region of interest" description="Disordered" evidence="5">
    <location>
        <begin position="140"/>
        <end position="165"/>
    </location>
</feature>
<dbReference type="Proteomes" id="UP000703269">
    <property type="component" value="Unassembled WGS sequence"/>
</dbReference>
<protein>
    <submittedName>
        <fullName evidence="7">AN1-type zinc finger domain-containing protein</fullName>
    </submittedName>
</protein>
<keyword evidence="2 4" id="KW-0863">Zinc-finger</keyword>
<evidence type="ECO:0000259" key="6">
    <source>
        <dbReference type="PROSITE" id="PS51039"/>
    </source>
</evidence>
<organism evidence="7 8">
    <name type="scientific">Phanerochaete sordida</name>
    <dbReference type="NCBI Taxonomy" id="48140"/>
    <lineage>
        <taxon>Eukaryota</taxon>
        <taxon>Fungi</taxon>
        <taxon>Dikarya</taxon>
        <taxon>Basidiomycota</taxon>
        <taxon>Agaricomycotina</taxon>
        <taxon>Agaricomycetes</taxon>
        <taxon>Polyporales</taxon>
        <taxon>Phanerochaetaceae</taxon>
        <taxon>Phanerochaete</taxon>
    </lineage>
</organism>
<dbReference type="PANTHER" id="PTHR14677">
    <property type="entry name" value="ARSENITE INDUCUBLE RNA ASSOCIATED PROTEIN AIP-1-RELATED"/>
    <property type="match status" value="1"/>
</dbReference>
<dbReference type="SMART" id="SM00154">
    <property type="entry name" value="ZnF_AN1"/>
    <property type="match status" value="2"/>
</dbReference>
<dbReference type="Gene3D" id="4.10.1110.10">
    <property type="entry name" value="AN1-like Zinc finger"/>
    <property type="match status" value="2"/>
</dbReference>
<sequence length="279" mass="30640">MATADMPAVGAHCALERCNVNDFLPIKCCCDRLFCREHIQPEEHACPLLEQVHTPRPGEPAQKMQRCAADKCSKLSLEAFIADKDEKDGRTPALCPQCQKAFCASHRDPAAHGCAKPEAELQRNEAAKAILAKIFPSQPAATSAGAAPSSTVPAKRKVPPTNPKKAAQLRQVELMKMRHKAQAGDPKDKNRNVPLDQKLHVKVRAPEKGEDEKIFWFQKTVIAGRALDMLSAHFGVSSDKTPLYLEKSSAEDADERVRLQLDKPLADQVEDGAQLVLSR</sequence>
<accession>A0A9P3GM65</accession>
<dbReference type="PANTHER" id="PTHR14677:SF40">
    <property type="entry name" value="CDC48-ASSOCIATED UBIQUITIN-LIKE_ZINC FINGER PROTEIN 1"/>
    <property type="match status" value="1"/>
</dbReference>
<dbReference type="SUPFAM" id="SSF118310">
    <property type="entry name" value="AN1-like Zinc finger"/>
    <property type="match status" value="2"/>
</dbReference>
<dbReference type="GO" id="GO:0008270">
    <property type="term" value="F:zinc ion binding"/>
    <property type="evidence" value="ECO:0007669"/>
    <property type="project" value="UniProtKB-KW"/>
</dbReference>
<dbReference type="Pfam" id="PF01428">
    <property type="entry name" value="zf-AN1"/>
    <property type="match status" value="2"/>
</dbReference>
<evidence type="ECO:0000313" key="8">
    <source>
        <dbReference type="Proteomes" id="UP000703269"/>
    </source>
</evidence>
<dbReference type="InterPro" id="IPR035896">
    <property type="entry name" value="AN1-like_Znf"/>
</dbReference>
<gene>
    <name evidence="7" type="ORF">PsYK624_141440</name>
</gene>